<evidence type="ECO:0000256" key="4">
    <source>
        <dbReference type="ARBA" id="ARBA00022692"/>
    </source>
</evidence>
<evidence type="ECO:0000256" key="1">
    <source>
        <dbReference type="ARBA" id="ARBA00004571"/>
    </source>
</evidence>
<dbReference type="InterPro" id="IPR008969">
    <property type="entry name" value="CarboxyPept-like_regulatory"/>
</dbReference>
<dbReference type="Gene3D" id="2.170.130.10">
    <property type="entry name" value="TonB-dependent receptor, plug domain"/>
    <property type="match status" value="1"/>
</dbReference>
<evidence type="ECO:0000256" key="5">
    <source>
        <dbReference type="ARBA" id="ARBA00023136"/>
    </source>
</evidence>
<accession>A0ABM8IL12</accession>
<keyword evidence="8" id="KW-0732">Signal</keyword>
<sequence>MCFMKNKSNNYVILKFLCVVLFLACCGLKVQAFSNNELLNDSYSVQLSLKNVTLKSVIDLLSKQTDVVFSYDKSLETRIVNEVSIDVKNQSINVILDNVLKGTGIKYEIKDHVVILFDSKAPSSKSNGTQQKIKKVSGIIKDKNGESIIGASVKVKGEKVGTVTGIDGDFSLSVPGNAVLVVSYIGYVTQEVSVSGTTSVNITLNEDLHSLNEVVVTAMGIKRQKRSIGYSTTEVGGDQFTASRDLNLGNALSGKISGVSVAGNATGIGGSSRVIIRGNASLAGNNQPLYVIDGVPFDNTNQGNAGTWGGMDMGDGLSNINPDDIANVQVLKGAAASALYGYRGGNGAILITTKSGTKDQDGIGLEFNNNLTFNSIYDYRDFQKTYGQGTQGIKPADQTSAYQTYNSSWGSKLDGSNFVNRNGETARYGYIDNWKDFYRTGVDETASLAISGKNDKVTYRFGVSNTFSQANLPNAGLNQQGINMNTVYDITKKLHLTVNANYVFEHVNGRANLSDGNGNTNATLLYLANAYDVRWLKGNKGADTNGTELQPGNNVYFNNPYWLQYKKTNESDKNRLTGAATLRYDITDWLYAQGQVSRDGYILSFKQVQPNGAAADPNGYIQEYEKNFSEMNLNYLIGVNKKFSDFSVNATVGGNRQRDITKQYGTNGGIRPFVIGGVYSTSNVSANTRTFAKDYTEYQVNSVYGTADFGYKEWLFLNFTGRNDWFSTLDPKNNHYFYPSVSLSWMLSDCFRLPEWVTTAKVRASLASASNGTSPYLTLLTYTMNDFTVQGQSMGYIYNSDVPNAFLKPVKISEKEIGANASFFKNRLGFDFAVYEKNTKDDIVPVSTSQTSGFSSAYRNIGEIRNRGFEFMVFGVPVSTKDFLWNTSFNLAYNNSEVLYLGEGVKSITINGAQSRSGQATIRNIVGDSYGQIVGYKYKTDANGKRVYNPDGLPVRSDDVEVLGDGVYKWTGGFHNDFSYKNFTLSFLLDFKLGAKLFSGTNYSLYSAGLQKKTLQGRENGISVTGVDESGNNFTKSNIDAQTYWQWISSNNITEEFVYDASFLKLREFTLGYNVPKSFLANKMPFIKGVNISLVGRNLWTIVKHTPNIDPESAYNNSNGQGLELNGYPATRNIGFNLNVKF</sequence>
<keyword evidence="3 7" id="KW-1134">Transmembrane beta strand</keyword>
<evidence type="ECO:0000313" key="10">
    <source>
        <dbReference type="EMBL" id="BEH00349.1"/>
    </source>
</evidence>
<keyword evidence="2 7" id="KW-0813">Transport</keyword>
<dbReference type="InterPro" id="IPR037066">
    <property type="entry name" value="Plug_dom_sf"/>
</dbReference>
<dbReference type="NCBIfam" id="TIGR04056">
    <property type="entry name" value="OMP_RagA_SusC"/>
    <property type="match status" value="1"/>
</dbReference>
<dbReference type="PROSITE" id="PS52016">
    <property type="entry name" value="TONB_DEPENDENT_REC_3"/>
    <property type="match status" value="1"/>
</dbReference>
<dbReference type="EMBL" id="AP028055">
    <property type="protein sequence ID" value="BEH00349.1"/>
    <property type="molecule type" value="Genomic_DNA"/>
</dbReference>
<evidence type="ECO:0000256" key="8">
    <source>
        <dbReference type="SAM" id="SignalP"/>
    </source>
</evidence>
<feature type="chain" id="PRO_5045669908" evidence="8">
    <location>
        <begin position="33"/>
        <end position="1142"/>
    </location>
</feature>
<organism evidence="10 11">
    <name type="scientific">Bacteroides sedimenti</name>
    <dbReference type="NCBI Taxonomy" id="2136147"/>
    <lineage>
        <taxon>Bacteria</taxon>
        <taxon>Pseudomonadati</taxon>
        <taxon>Bacteroidota</taxon>
        <taxon>Bacteroidia</taxon>
        <taxon>Bacteroidales</taxon>
        <taxon>Bacteroidaceae</taxon>
        <taxon>Bacteroides</taxon>
    </lineage>
</organism>
<keyword evidence="11" id="KW-1185">Reference proteome</keyword>
<evidence type="ECO:0000256" key="2">
    <source>
        <dbReference type="ARBA" id="ARBA00022448"/>
    </source>
</evidence>
<comment type="subcellular location">
    <subcellularLocation>
        <location evidence="1 7">Cell outer membrane</location>
        <topology evidence="1 7">Multi-pass membrane protein</topology>
    </subcellularLocation>
</comment>
<evidence type="ECO:0000256" key="6">
    <source>
        <dbReference type="ARBA" id="ARBA00023237"/>
    </source>
</evidence>
<keyword evidence="6 7" id="KW-0998">Cell outer membrane</keyword>
<dbReference type="Proteomes" id="UP001496674">
    <property type="component" value="Chromosome"/>
</dbReference>
<comment type="similarity">
    <text evidence="7">Belongs to the TonB-dependent receptor family.</text>
</comment>
<dbReference type="InterPro" id="IPR012910">
    <property type="entry name" value="Plug_dom"/>
</dbReference>
<dbReference type="InterPro" id="IPR039426">
    <property type="entry name" value="TonB-dep_rcpt-like"/>
</dbReference>
<feature type="signal peptide" evidence="8">
    <location>
        <begin position="1"/>
        <end position="32"/>
    </location>
</feature>
<evidence type="ECO:0000256" key="3">
    <source>
        <dbReference type="ARBA" id="ARBA00022452"/>
    </source>
</evidence>
<keyword evidence="4 7" id="KW-0812">Transmembrane</keyword>
<dbReference type="Pfam" id="PF07715">
    <property type="entry name" value="Plug"/>
    <property type="match status" value="1"/>
</dbReference>
<reference evidence="10 11" key="1">
    <citation type="submission" date="2023-04" db="EMBL/GenBank/DDBJ databases">
        <title>Draft genome sequence of acteroides sedimenti strain YN3PY1.</title>
        <authorList>
            <person name="Yoshida N."/>
        </authorList>
    </citation>
    <scope>NUCLEOTIDE SEQUENCE [LARGE SCALE GENOMIC DNA]</scope>
    <source>
        <strain evidence="10 11">YN3PY1</strain>
    </source>
</reference>
<evidence type="ECO:0000259" key="9">
    <source>
        <dbReference type="SMART" id="SM00965"/>
    </source>
</evidence>
<dbReference type="SUPFAM" id="SSF56935">
    <property type="entry name" value="Porins"/>
    <property type="match status" value="1"/>
</dbReference>
<dbReference type="SUPFAM" id="SSF49464">
    <property type="entry name" value="Carboxypeptidase regulatory domain-like"/>
    <property type="match status" value="1"/>
</dbReference>
<dbReference type="SMART" id="SM00965">
    <property type="entry name" value="STN"/>
    <property type="match status" value="1"/>
</dbReference>
<dbReference type="Gene3D" id="2.60.40.1120">
    <property type="entry name" value="Carboxypeptidase-like, regulatory domain"/>
    <property type="match status" value="1"/>
</dbReference>
<evidence type="ECO:0000313" key="11">
    <source>
        <dbReference type="Proteomes" id="UP001496674"/>
    </source>
</evidence>
<gene>
    <name evidence="10" type="ORF">BSYN_26130</name>
</gene>
<protein>
    <submittedName>
        <fullName evidence="10">SusC/RagA family TonB-linked outer membrane protein</fullName>
    </submittedName>
</protein>
<dbReference type="InterPro" id="IPR023997">
    <property type="entry name" value="TonB-dep_OMP_SusC/RagA_CS"/>
</dbReference>
<dbReference type="NCBIfam" id="TIGR04057">
    <property type="entry name" value="SusC_RagA_signa"/>
    <property type="match status" value="1"/>
</dbReference>
<dbReference type="InterPro" id="IPR036942">
    <property type="entry name" value="Beta-barrel_TonB_sf"/>
</dbReference>
<evidence type="ECO:0000256" key="7">
    <source>
        <dbReference type="PROSITE-ProRule" id="PRU01360"/>
    </source>
</evidence>
<dbReference type="Gene3D" id="2.40.170.20">
    <property type="entry name" value="TonB-dependent receptor, beta-barrel domain"/>
    <property type="match status" value="1"/>
</dbReference>
<dbReference type="InterPro" id="IPR011662">
    <property type="entry name" value="Secretin/TonB_short_N"/>
</dbReference>
<feature type="domain" description="Secretin/TonB short N-terminal" evidence="9">
    <location>
        <begin position="67"/>
        <end position="119"/>
    </location>
</feature>
<dbReference type="InterPro" id="IPR023996">
    <property type="entry name" value="TonB-dep_OMP_SusC/RagA"/>
</dbReference>
<dbReference type="Pfam" id="PF13715">
    <property type="entry name" value="CarbopepD_reg_2"/>
    <property type="match status" value="1"/>
</dbReference>
<proteinExistence type="inferred from homology"/>
<keyword evidence="5 7" id="KW-0472">Membrane</keyword>
<name>A0ABM8IL12_9BACE</name>